<dbReference type="AlphaFoldDB" id="A0A8H6K767"/>
<accession>A0A8H6K767</accession>
<name>A0A8H6K767_9PEZI</name>
<feature type="compositionally biased region" description="Polar residues" evidence="1">
    <location>
        <begin position="261"/>
        <end position="274"/>
    </location>
</feature>
<comment type="caution">
    <text evidence="2">The sequence shown here is derived from an EMBL/GenBank/DDBJ whole genome shotgun (WGS) entry which is preliminary data.</text>
</comment>
<gene>
    <name evidence="2" type="ORF">CPLU01_09755</name>
</gene>
<keyword evidence="3" id="KW-1185">Reference proteome</keyword>
<proteinExistence type="predicted"/>
<feature type="region of interest" description="Disordered" evidence="1">
    <location>
        <begin position="163"/>
        <end position="297"/>
    </location>
</feature>
<reference evidence="2" key="1">
    <citation type="journal article" date="2020" name="Phytopathology">
        <title>Genome Sequence Resources of Colletotrichum truncatum, C. plurivorum, C. musicola, and C. sojae: Four Species Pathogenic to Soybean (Glycine max).</title>
        <authorList>
            <person name="Rogerio F."/>
            <person name="Boufleur T.R."/>
            <person name="Ciampi-Guillardi M."/>
            <person name="Sukno S.A."/>
            <person name="Thon M.R."/>
            <person name="Massola Junior N.S."/>
            <person name="Baroncelli R."/>
        </authorList>
    </citation>
    <scope>NUCLEOTIDE SEQUENCE</scope>
    <source>
        <strain evidence="2">LFN00145</strain>
    </source>
</reference>
<dbReference type="EMBL" id="WIGO01000157">
    <property type="protein sequence ID" value="KAF6826299.1"/>
    <property type="molecule type" value="Genomic_DNA"/>
</dbReference>
<organism evidence="2 3">
    <name type="scientific">Colletotrichum plurivorum</name>
    <dbReference type="NCBI Taxonomy" id="2175906"/>
    <lineage>
        <taxon>Eukaryota</taxon>
        <taxon>Fungi</taxon>
        <taxon>Dikarya</taxon>
        <taxon>Ascomycota</taxon>
        <taxon>Pezizomycotina</taxon>
        <taxon>Sordariomycetes</taxon>
        <taxon>Hypocreomycetidae</taxon>
        <taxon>Glomerellales</taxon>
        <taxon>Glomerellaceae</taxon>
        <taxon>Colletotrichum</taxon>
        <taxon>Colletotrichum orchidearum species complex</taxon>
    </lineage>
</organism>
<protein>
    <submittedName>
        <fullName evidence="2">Uncharacterized protein</fullName>
    </submittedName>
</protein>
<feature type="compositionally biased region" description="Polar residues" evidence="1">
    <location>
        <begin position="202"/>
        <end position="213"/>
    </location>
</feature>
<sequence>MSHQRAPGKREGDEASEDRAYLAKYTRVIEQIHGLTGQKGAKSIMPSEAVSAFETLTREPYLPPGLSARNYGQLAAFRLTIVLEAAIQISQRNPTNDSLKIWAAAVKELDKKIHVTPHEVSAVMNALTFARTLYLVHPPPGRPALCFTPFLKTLDKWIALQDRPPASEGKDNDMMGSGAEKLSKKQWKRRNKREREQKAQYKMTQDQKAQSQKTKGHLAKRPLTLDEEATEAQMAKRRRLSPAQLRLQETPSKNHSDKNQEASGPDTTSPSPSIYHTPASKRDGASGDELEAENRRLRDRLQEESDLVDKMRSDRRFLWAELRQHINPVRRAQGFLEWEHYELEVYFESCQHFTYAAGRPENKA</sequence>
<evidence type="ECO:0000313" key="2">
    <source>
        <dbReference type="EMBL" id="KAF6826299.1"/>
    </source>
</evidence>
<evidence type="ECO:0000313" key="3">
    <source>
        <dbReference type="Proteomes" id="UP000654918"/>
    </source>
</evidence>
<dbReference type="Proteomes" id="UP000654918">
    <property type="component" value="Unassembled WGS sequence"/>
</dbReference>
<evidence type="ECO:0000256" key="1">
    <source>
        <dbReference type="SAM" id="MobiDB-lite"/>
    </source>
</evidence>